<reference evidence="2 3" key="1">
    <citation type="journal article" date="2019" name="Int. J. Syst. Evol. Microbiol.">
        <title>The Global Catalogue of Microorganisms (GCM) 10K type strain sequencing project: providing services to taxonomists for standard genome sequencing and annotation.</title>
        <authorList>
            <consortium name="The Broad Institute Genomics Platform"/>
            <consortium name="The Broad Institute Genome Sequencing Center for Infectious Disease"/>
            <person name="Wu L."/>
            <person name="Ma J."/>
        </authorList>
    </citation>
    <scope>NUCLEOTIDE SEQUENCE [LARGE SCALE GENOMIC DNA]</scope>
    <source>
        <strain evidence="2 3">YIM 94188</strain>
    </source>
</reference>
<gene>
    <name evidence="2" type="ORF">ACFQEV_14905</name>
</gene>
<dbReference type="EMBL" id="JBHSXH010000015">
    <property type="protein sequence ID" value="MFC6826270.1"/>
    <property type="molecule type" value="Genomic_DNA"/>
</dbReference>
<dbReference type="Pfam" id="PF24035">
    <property type="entry name" value="DUF7344"/>
    <property type="match status" value="1"/>
</dbReference>
<name>A0ABD5U595_9EURY</name>
<dbReference type="RefSeq" id="WP_379697614.1">
    <property type="nucleotide sequence ID" value="NZ_JBHSXH010000015.1"/>
</dbReference>
<evidence type="ECO:0000313" key="2">
    <source>
        <dbReference type="EMBL" id="MFC6826270.1"/>
    </source>
</evidence>
<dbReference type="AlphaFoldDB" id="A0ABD5U595"/>
<feature type="domain" description="DUF7344" evidence="1">
    <location>
        <begin position="7"/>
        <end position="82"/>
    </location>
</feature>
<accession>A0ABD5U595</accession>
<dbReference type="InterPro" id="IPR055768">
    <property type="entry name" value="DUF7344"/>
</dbReference>
<evidence type="ECO:0000313" key="3">
    <source>
        <dbReference type="Proteomes" id="UP001596408"/>
    </source>
</evidence>
<keyword evidence="3" id="KW-1185">Reference proteome</keyword>
<evidence type="ECO:0000259" key="1">
    <source>
        <dbReference type="Pfam" id="PF24035"/>
    </source>
</evidence>
<proteinExistence type="predicted"/>
<sequence length="118" mass="13715">MKETEAFRILGSADRQILLHELVRTDGGVAEEELARRVAARRHRISPESLSEEDIERAHVRLVHFHFPLLRELSIIEQNEDEVSLTKSERRDQLLKAASELEGWPYTVSRNPHLRDPD</sequence>
<organism evidence="2 3">
    <name type="scientific">Halopelagius fulvigenes</name>
    <dbReference type="NCBI Taxonomy" id="1198324"/>
    <lineage>
        <taxon>Archaea</taxon>
        <taxon>Methanobacteriati</taxon>
        <taxon>Methanobacteriota</taxon>
        <taxon>Stenosarchaea group</taxon>
        <taxon>Halobacteria</taxon>
        <taxon>Halobacteriales</taxon>
        <taxon>Haloferacaceae</taxon>
    </lineage>
</organism>
<comment type="caution">
    <text evidence="2">The sequence shown here is derived from an EMBL/GenBank/DDBJ whole genome shotgun (WGS) entry which is preliminary data.</text>
</comment>
<dbReference type="Proteomes" id="UP001596408">
    <property type="component" value="Unassembled WGS sequence"/>
</dbReference>
<protein>
    <recommendedName>
        <fullName evidence="1">DUF7344 domain-containing protein</fullName>
    </recommendedName>
</protein>